<evidence type="ECO:0000256" key="5">
    <source>
        <dbReference type="ARBA" id="ARBA00023239"/>
    </source>
</evidence>
<dbReference type="RefSeq" id="WP_003515572.1">
    <property type="nucleotide sequence ID" value="NZ_CP013828.1"/>
</dbReference>
<keyword evidence="4 7" id="KW-0472">Membrane</keyword>
<dbReference type="CDD" id="cd08010">
    <property type="entry name" value="MltG_like"/>
    <property type="match status" value="1"/>
</dbReference>
<dbReference type="EC" id="4.2.2.29" evidence="7"/>
<organism evidence="8 9">
    <name type="scientific">Acetivibrio thermocellus AD2</name>
    <dbReference type="NCBI Taxonomy" id="1138384"/>
    <lineage>
        <taxon>Bacteria</taxon>
        <taxon>Bacillati</taxon>
        <taxon>Bacillota</taxon>
        <taxon>Clostridia</taxon>
        <taxon>Eubacteriales</taxon>
        <taxon>Oscillospiraceae</taxon>
        <taxon>Acetivibrio</taxon>
    </lineage>
</organism>
<reference evidence="8 9" key="1">
    <citation type="submission" date="2017-09" db="EMBL/GenBank/DDBJ databases">
        <title>Evaluation of Pacific Biosciences Sequencing Technology to Finishing C. thermocellum Genome Sequences.</title>
        <authorList>
            <person name="Brown S."/>
        </authorList>
    </citation>
    <scope>NUCLEOTIDE SEQUENCE [LARGE SCALE GENOMIC DNA]</scope>
    <source>
        <strain evidence="8 9">AD2</strain>
    </source>
</reference>
<comment type="similarity">
    <text evidence="7">Belongs to the transglycosylase MltG family.</text>
</comment>
<feature type="site" description="Important for catalytic activity" evidence="7">
    <location>
        <position position="250"/>
    </location>
</feature>
<evidence type="ECO:0000256" key="6">
    <source>
        <dbReference type="ARBA" id="ARBA00023316"/>
    </source>
</evidence>
<comment type="caution">
    <text evidence="8">The sequence shown here is derived from an EMBL/GenBank/DDBJ whole genome shotgun (WGS) entry which is preliminary data.</text>
</comment>
<keyword evidence="5 7" id="KW-0456">Lyase</keyword>
<sequence>MSGNGAAVSKNKTKKRKNRLASLFLYFLVFLIIFTVSTLASYTYFINEKEINYEEVMAKIDPENGIQVEIPRGANTDDIANILREHGVIKYPFWFKFVSKFNGYDGRYKSGKHIVNKDLKYKEIMEILCSNPVTTTVTIIEGKNTDQIADILSEKKVIDKEAFLEACNTEKFDYEFLKDIPENPQRENKLEGYLFPDTYFFDPKAGERAIIEKFLDNFDAKFKPEFYERAKELNMTVDEVIILASIIERETALPEERPIVSSVFHNRLKSSDPNLKKLESCATVQYVLYKTQGKMKEKLSDEDTKIDHPYNTYLYEGLPPGPICCPGLASIEAALYPDEESEYLYFVAKGDGSHEFSRTLAEHLEAVKKYQSN</sequence>
<dbReference type="GO" id="GO:0071555">
    <property type="term" value="P:cell wall organization"/>
    <property type="evidence" value="ECO:0007669"/>
    <property type="project" value="UniProtKB-KW"/>
</dbReference>
<evidence type="ECO:0000313" key="9">
    <source>
        <dbReference type="Proteomes" id="UP000223596"/>
    </source>
</evidence>
<gene>
    <name evidence="7" type="primary">mltG</name>
    <name evidence="8" type="ORF">M972_111264</name>
</gene>
<feature type="transmembrane region" description="Helical" evidence="7">
    <location>
        <begin position="20"/>
        <end position="45"/>
    </location>
</feature>
<keyword evidence="1 7" id="KW-1003">Cell membrane</keyword>
<name>A0AB36TG33_ACETH</name>
<dbReference type="GO" id="GO:0009252">
    <property type="term" value="P:peptidoglycan biosynthetic process"/>
    <property type="evidence" value="ECO:0007669"/>
    <property type="project" value="UniProtKB-UniRule"/>
</dbReference>
<comment type="function">
    <text evidence="7">Functions as a peptidoglycan terminase that cleaves nascent peptidoglycan strands endolytically to terminate their elongation.</text>
</comment>
<dbReference type="Gene3D" id="3.30.160.60">
    <property type="entry name" value="Classic Zinc Finger"/>
    <property type="match status" value="1"/>
</dbReference>
<protein>
    <recommendedName>
        <fullName evidence="7">Endolytic murein transglycosylase</fullName>
        <ecNumber evidence="7">4.2.2.29</ecNumber>
    </recommendedName>
    <alternativeName>
        <fullName evidence="7">Peptidoglycan lytic transglycosylase</fullName>
    </alternativeName>
    <alternativeName>
        <fullName evidence="7">Peptidoglycan polymerization terminase</fullName>
    </alternativeName>
</protein>
<evidence type="ECO:0000256" key="4">
    <source>
        <dbReference type="ARBA" id="ARBA00023136"/>
    </source>
</evidence>
<dbReference type="AlphaFoldDB" id="A0AB36TG33"/>
<dbReference type="Gene3D" id="3.30.1490.480">
    <property type="entry name" value="Endolytic murein transglycosylase"/>
    <property type="match status" value="2"/>
</dbReference>
<evidence type="ECO:0000256" key="3">
    <source>
        <dbReference type="ARBA" id="ARBA00022989"/>
    </source>
</evidence>
<keyword evidence="6 7" id="KW-0961">Cell wall biogenesis/degradation</keyword>
<keyword evidence="3 7" id="KW-1133">Transmembrane helix</keyword>
<evidence type="ECO:0000256" key="2">
    <source>
        <dbReference type="ARBA" id="ARBA00022692"/>
    </source>
</evidence>
<comment type="subcellular location">
    <subcellularLocation>
        <location evidence="7">Cell membrane</location>
        <topology evidence="7">Single-pass membrane protein</topology>
    </subcellularLocation>
</comment>
<comment type="catalytic activity">
    <reaction evidence="7">
        <text>a peptidoglycan chain = a peptidoglycan chain with N-acetyl-1,6-anhydromuramyl-[peptide] at the reducing end + a peptidoglycan chain with N-acetylglucosamine at the non-reducing end.</text>
        <dbReference type="EC" id="4.2.2.29"/>
    </reaction>
</comment>
<evidence type="ECO:0000256" key="7">
    <source>
        <dbReference type="HAMAP-Rule" id="MF_02065"/>
    </source>
</evidence>
<dbReference type="GO" id="GO:0008932">
    <property type="term" value="F:lytic endotransglycosylase activity"/>
    <property type="evidence" value="ECO:0007669"/>
    <property type="project" value="UniProtKB-UniRule"/>
</dbReference>
<keyword evidence="2 7" id="KW-0812">Transmembrane</keyword>
<proteinExistence type="inferred from homology"/>
<dbReference type="NCBIfam" id="TIGR00247">
    <property type="entry name" value="endolytic transglycosylase MltG"/>
    <property type="match status" value="1"/>
</dbReference>
<dbReference type="InterPro" id="IPR003770">
    <property type="entry name" value="MLTG-like"/>
</dbReference>
<dbReference type="PANTHER" id="PTHR30518">
    <property type="entry name" value="ENDOLYTIC MUREIN TRANSGLYCOSYLASE"/>
    <property type="match status" value="1"/>
</dbReference>
<evidence type="ECO:0000313" key="8">
    <source>
        <dbReference type="EMBL" id="PFH02486.1"/>
    </source>
</evidence>
<accession>A0AB36TG33</accession>
<dbReference type="PANTHER" id="PTHR30518:SF2">
    <property type="entry name" value="ENDOLYTIC MUREIN TRANSGLYCOSYLASE"/>
    <property type="match status" value="1"/>
</dbReference>
<dbReference type="Pfam" id="PF02618">
    <property type="entry name" value="YceG"/>
    <property type="match status" value="1"/>
</dbReference>
<dbReference type="GO" id="GO:0005886">
    <property type="term" value="C:plasma membrane"/>
    <property type="evidence" value="ECO:0007669"/>
    <property type="project" value="UniProtKB-SubCell"/>
</dbReference>
<dbReference type="GeneID" id="35805708"/>
<dbReference type="HAMAP" id="MF_02065">
    <property type="entry name" value="MltG"/>
    <property type="match status" value="1"/>
</dbReference>
<evidence type="ECO:0000256" key="1">
    <source>
        <dbReference type="ARBA" id="ARBA00022475"/>
    </source>
</evidence>
<dbReference type="Proteomes" id="UP000223596">
    <property type="component" value="Unassembled WGS sequence"/>
</dbReference>
<dbReference type="EMBL" id="PDBW01000001">
    <property type="protein sequence ID" value="PFH02486.1"/>
    <property type="molecule type" value="Genomic_DNA"/>
</dbReference>